<organism evidence="1 2">
    <name type="scientific">Algoriphagus hitonicola</name>
    <dbReference type="NCBI Taxonomy" id="435880"/>
    <lineage>
        <taxon>Bacteria</taxon>
        <taxon>Pseudomonadati</taxon>
        <taxon>Bacteroidota</taxon>
        <taxon>Cytophagia</taxon>
        <taxon>Cytophagales</taxon>
        <taxon>Cyclobacteriaceae</taxon>
        <taxon>Algoriphagus</taxon>
    </lineage>
</organism>
<dbReference type="STRING" id="435880.SAMN04487988_109128"/>
<evidence type="ECO:0000313" key="1">
    <source>
        <dbReference type="EMBL" id="SFG86870.1"/>
    </source>
</evidence>
<dbReference type="Proteomes" id="UP000199642">
    <property type="component" value="Unassembled WGS sequence"/>
</dbReference>
<name>A0A1I2VCI5_9BACT</name>
<dbReference type="AlphaFoldDB" id="A0A1I2VCI5"/>
<keyword evidence="2" id="KW-1185">Reference proteome</keyword>
<dbReference type="RefSeq" id="WP_092792388.1">
    <property type="nucleotide sequence ID" value="NZ_FOPC01000009.1"/>
</dbReference>
<gene>
    <name evidence="1" type="ORF">SAMN04487988_109128</name>
</gene>
<dbReference type="OrthoDB" id="9816502at2"/>
<evidence type="ECO:0000313" key="2">
    <source>
        <dbReference type="Proteomes" id="UP000199642"/>
    </source>
</evidence>
<proteinExistence type="predicted"/>
<dbReference type="EMBL" id="FOPC01000009">
    <property type="protein sequence ID" value="SFG86870.1"/>
    <property type="molecule type" value="Genomic_DNA"/>
</dbReference>
<reference evidence="2" key="1">
    <citation type="submission" date="2016-10" db="EMBL/GenBank/DDBJ databases">
        <authorList>
            <person name="Varghese N."/>
            <person name="Submissions S."/>
        </authorList>
    </citation>
    <scope>NUCLEOTIDE SEQUENCE [LARGE SCALE GENOMIC DNA]</scope>
    <source>
        <strain evidence="2">DSM 19315</strain>
    </source>
</reference>
<sequence>MPDLANYSFLPWVRMGLGNEIIEVDSLGAALPGNPVLERPEISVSATLKGIQGDQNKESTITKTVKVQGPGDVLGVNPQSIIRVHPKNGVANFETNNLCYIEFYEEDLPWRFTPARPNGEKLRPWLALIVLRENEFEKSKGGTPTPYITITNEALSKVFCNKEDTYALAHVQVLEEIANNSPNLNSYLADLIAKDPDSALSRLLCARKLEYTDPSPGLDYDPNRYHAFLIPAFETGRRAGLNLDTHEVPAQQSSWSNHAITEGTNPNDYPYYFTWNFKVDQGGDFESLAQLLKARELPENIGKREMLLDDMGYGIMPVGDDALGFVEGAMRHPNYQTAAWPMTNLALKQQLLEVLNLSFNLQSTTVSDNSAFFFTPNREDDPIITPPIYAKWHKGIDKLSNNGTDWVHKLNLHPSNRAAAGLGVQVVQKHQEKFMELAWEQIGEINEANQKIRENELAKRASKALFSKKIQKFDHLNLILAAGKSFEMIKFQANATIKKVLKTSTVPTAIRSGTFLKVANNFTPTALMNGGVDGAKAVLNQELFVKMNKAEGDIGKISAAPPKGEPLMSISSTKTFELINQVVTNPPKSFMERFATVLIAVGPMVNNTDLFLPALQAEFTKTAEYERAFAIVNSFKKAGSRKVIQANKAWEFLVENDVFEGRISDDFDEGIYGTVKTVNSDFQFEKQILFKKKSASTNSTLIQFQQVEMLKSRIEYSNSFSTVFNINAATDPAAFKVLTRPIKPVLEATFVATLQGKLDPKVNFKRKLGAFFKGAAPENHKPIMAYPRFPFPVYHYLKEISPDYIIPNISEIEPNTITLMEPNWKFVESFLVGMNHEFSRELLWREFPTDMRGSYFRHFWDYENNPNVGSMADLSELIENQDKCADINKIHLWNSSLGNNQAKKGIGLVLLIKGDLLRKYPNTLVYAQKAVYQNGNPALPRKLSDYDDLQNVKWPVLSGTLEPDVYFFGFELTPEEANGNRTGDPGWFFVLRERPAQISFGLDDAAETLPSLNSWDDLAWQHITNDINQYPPYLEVNGKLQVNGNSIGLGSPKVKWNASSSDMAYILYQSPILFARHASTMLTE</sequence>
<protein>
    <submittedName>
        <fullName evidence="1">Uncharacterized protein</fullName>
    </submittedName>
</protein>
<accession>A0A1I2VCI5</accession>